<evidence type="ECO:0000313" key="2">
    <source>
        <dbReference type="EMBL" id="GAA0154575.1"/>
    </source>
</evidence>
<dbReference type="PANTHER" id="PTHR47718:SF2">
    <property type="entry name" value="PROTEIN FAR1-RELATED SEQUENCE 5-LIKE"/>
    <property type="match status" value="1"/>
</dbReference>
<dbReference type="InterPro" id="IPR018289">
    <property type="entry name" value="MULE_transposase_dom"/>
</dbReference>
<dbReference type="Proteomes" id="UP001454036">
    <property type="component" value="Unassembled WGS sequence"/>
</dbReference>
<organism evidence="2 3">
    <name type="scientific">Lithospermum erythrorhizon</name>
    <name type="common">Purple gromwell</name>
    <name type="synonym">Lithospermum officinale var. erythrorhizon</name>
    <dbReference type="NCBI Taxonomy" id="34254"/>
    <lineage>
        <taxon>Eukaryota</taxon>
        <taxon>Viridiplantae</taxon>
        <taxon>Streptophyta</taxon>
        <taxon>Embryophyta</taxon>
        <taxon>Tracheophyta</taxon>
        <taxon>Spermatophyta</taxon>
        <taxon>Magnoliopsida</taxon>
        <taxon>eudicotyledons</taxon>
        <taxon>Gunneridae</taxon>
        <taxon>Pentapetalae</taxon>
        <taxon>asterids</taxon>
        <taxon>lamiids</taxon>
        <taxon>Boraginales</taxon>
        <taxon>Boraginaceae</taxon>
        <taxon>Boraginoideae</taxon>
        <taxon>Lithospermeae</taxon>
        <taxon>Lithospermum</taxon>
    </lineage>
</organism>
<proteinExistence type="predicted"/>
<protein>
    <recommendedName>
        <fullName evidence="1">MULE transposase domain-containing protein</fullName>
    </recommendedName>
</protein>
<sequence>MVSSKVGEKFIKKGPRLERRYKRADIRFLFDIELDDERRIQSVFWADAVMISDYAKFADFVSFDTTYRTNDMARPLGIFVCFNHHKCMTILGAELMHEKTGKPFKWLFESFLKSMNHKFPKTLMTDQAPTITLAIRDVFPGVFHALCSWHINQNAKKHLGSKAKSQFQTC</sequence>
<keyword evidence="3" id="KW-1185">Reference proteome</keyword>
<reference evidence="2 3" key="1">
    <citation type="submission" date="2024-01" db="EMBL/GenBank/DDBJ databases">
        <title>The complete chloroplast genome sequence of Lithospermum erythrorhizon: insights into the phylogenetic relationship among Boraginaceae species and the maternal lineages of purple gromwells.</title>
        <authorList>
            <person name="Okada T."/>
            <person name="Watanabe K."/>
        </authorList>
    </citation>
    <scope>NUCLEOTIDE SEQUENCE [LARGE SCALE GENOMIC DNA]</scope>
</reference>
<gene>
    <name evidence="2" type="ORF">LIER_37916</name>
</gene>
<comment type="caution">
    <text evidence="2">The sequence shown here is derived from an EMBL/GenBank/DDBJ whole genome shotgun (WGS) entry which is preliminary data.</text>
</comment>
<evidence type="ECO:0000313" key="3">
    <source>
        <dbReference type="Proteomes" id="UP001454036"/>
    </source>
</evidence>
<feature type="domain" description="MULE transposase" evidence="1">
    <location>
        <begin position="61"/>
        <end position="154"/>
    </location>
</feature>
<dbReference type="EMBL" id="BAABME010018655">
    <property type="protein sequence ID" value="GAA0154575.1"/>
    <property type="molecule type" value="Genomic_DNA"/>
</dbReference>
<name>A0AAV3PTK0_LITER</name>
<dbReference type="PANTHER" id="PTHR47718">
    <property type="entry name" value="OS01G0519700 PROTEIN"/>
    <property type="match status" value="1"/>
</dbReference>
<dbReference type="AlphaFoldDB" id="A0AAV3PTK0"/>
<accession>A0AAV3PTK0</accession>
<dbReference type="Pfam" id="PF10551">
    <property type="entry name" value="MULE"/>
    <property type="match status" value="1"/>
</dbReference>
<evidence type="ECO:0000259" key="1">
    <source>
        <dbReference type="Pfam" id="PF10551"/>
    </source>
</evidence>